<dbReference type="AlphaFoldDB" id="A0A4Y2WN27"/>
<evidence type="ECO:0000256" key="1">
    <source>
        <dbReference type="SAM" id="MobiDB-lite"/>
    </source>
</evidence>
<accession>A0A4Y2WN27</accession>
<gene>
    <name evidence="2" type="ORF">AVEN_89845_1</name>
</gene>
<evidence type="ECO:0000313" key="2">
    <source>
        <dbReference type="EMBL" id="GBO38014.1"/>
    </source>
</evidence>
<evidence type="ECO:0000313" key="3">
    <source>
        <dbReference type="Proteomes" id="UP000499080"/>
    </source>
</evidence>
<dbReference type="EMBL" id="BGPR01062610">
    <property type="protein sequence ID" value="GBO38014.1"/>
    <property type="molecule type" value="Genomic_DNA"/>
</dbReference>
<protein>
    <submittedName>
        <fullName evidence="2">Uncharacterized protein</fullName>
    </submittedName>
</protein>
<sequence>MGGGVIDETDARLRGSVETECYQAEHICTFHICLSVNTISTYRATPRYAYHSRSSKERSPRSKTEIGVLIGITGHGPTPHEGGPPREGGWTPRASLGSGRDEKYSLDHQAIKPSHPPLRMTRCLFWILLTCAVCRSSTDATSHSLNPLNVHKRSSFLADELLRGEWRPLSSELSERTEWLAATHYKMGWVVPVK</sequence>
<reference evidence="2 3" key="1">
    <citation type="journal article" date="2019" name="Sci. Rep.">
        <title>Orb-weaving spider Araneus ventricosus genome elucidates the spidroin gene catalogue.</title>
        <authorList>
            <person name="Kono N."/>
            <person name="Nakamura H."/>
            <person name="Ohtoshi R."/>
            <person name="Moran D.A.P."/>
            <person name="Shinohara A."/>
            <person name="Yoshida Y."/>
            <person name="Fujiwara M."/>
            <person name="Mori M."/>
            <person name="Tomita M."/>
            <person name="Arakawa K."/>
        </authorList>
    </citation>
    <scope>NUCLEOTIDE SEQUENCE [LARGE SCALE GENOMIC DNA]</scope>
</reference>
<comment type="caution">
    <text evidence="2">The sequence shown here is derived from an EMBL/GenBank/DDBJ whole genome shotgun (WGS) entry which is preliminary data.</text>
</comment>
<dbReference type="Proteomes" id="UP000499080">
    <property type="component" value="Unassembled WGS sequence"/>
</dbReference>
<feature type="region of interest" description="Disordered" evidence="1">
    <location>
        <begin position="73"/>
        <end position="101"/>
    </location>
</feature>
<proteinExistence type="predicted"/>
<keyword evidence="3" id="KW-1185">Reference proteome</keyword>
<name>A0A4Y2WN27_ARAVE</name>
<organism evidence="2 3">
    <name type="scientific">Araneus ventricosus</name>
    <name type="common">Orbweaver spider</name>
    <name type="synonym">Epeira ventricosa</name>
    <dbReference type="NCBI Taxonomy" id="182803"/>
    <lineage>
        <taxon>Eukaryota</taxon>
        <taxon>Metazoa</taxon>
        <taxon>Ecdysozoa</taxon>
        <taxon>Arthropoda</taxon>
        <taxon>Chelicerata</taxon>
        <taxon>Arachnida</taxon>
        <taxon>Araneae</taxon>
        <taxon>Araneomorphae</taxon>
        <taxon>Entelegynae</taxon>
        <taxon>Araneoidea</taxon>
        <taxon>Araneidae</taxon>
        <taxon>Araneus</taxon>
    </lineage>
</organism>